<keyword evidence="2" id="KW-0521">NADP</keyword>
<evidence type="ECO:0000256" key="1">
    <source>
        <dbReference type="ARBA" id="ARBA00009986"/>
    </source>
</evidence>
<comment type="caution">
    <text evidence="5">The sequence shown here is derived from an EMBL/GenBank/DDBJ whole genome shotgun (WGS) entry which is preliminary data.</text>
</comment>
<protein>
    <submittedName>
        <fullName evidence="5">NAD-dependent succinate-semialdehyde dehydrogenase</fullName>
    </submittedName>
</protein>
<dbReference type="InterPro" id="IPR016161">
    <property type="entry name" value="Ald_DH/histidinol_DH"/>
</dbReference>
<keyword evidence="3" id="KW-0560">Oxidoreductase</keyword>
<evidence type="ECO:0000256" key="2">
    <source>
        <dbReference type="ARBA" id="ARBA00022857"/>
    </source>
</evidence>
<dbReference type="AlphaFoldDB" id="A0AAP2GJC9"/>
<dbReference type="Gene3D" id="3.40.309.10">
    <property type="entry name" value="Aldehyde Dehydrogenase, Chain A, domain 2"/>
    <property type="match status" value="1"/>
</dbReference>
<name>A0AAP2GJC9_9BACT</name>
<dbReference type="FunFam" id="3.40.605.10:FF:000012">
    <property type="entry name" value="NAD-dependent succinate-semialdehyde dehydrogenase"/>
    <property type="match status" value="1"/>
</dbReference>
<reference evidence="5 6" key="1">
    <citation type="submission" date="2021-05" db="EMBL/GenBank/DDBJ databases">
        <title>A Polyphasic approach of four new species of the genus Ohtaekwangia: Ohtaekwangia histidinii sp. nov., Ohtaekwangia cretensis sp. nov., Ohtaekwangia indiensis sp. nov., Ohtaekwangia reichenbachii sp. nov. from diverse environment.</title>
        <authorList>
            <person name="Octaviana S."/>
        </authorList>
    </citation>
    <scope>NUCLEOTIDE SEQUENCE [LARGE SCALE GENOMIC DNA]</scope>
    <source>
        <strain evidence="5 6">PWU4</strain>
    </source>
</reference>
<dbReference type="InterPro" id="IPR015590">
    <property type="entry name" value="Aldehyde_DH_dom"/>
</dbReference>
<keyword evidence="6" id="KW-1185">Reference proteome</keyword>
<dbReference type="PANTHER" id="PTHR43217">
    <property type="entry name" value="SUCCINATE SEMIALDEHYDE DEHYDROGENASE [NAD(P)+] SAD"/>
    <property type="match status" value="1"/>
</dbReference>
<dbReference type="PANTHER" id="PTHR43217:SF1">
    <property type="entry name" value="SUCCINATE SEMIALDEHYDE DEHYDROGENASE [NAD(P)+] SAD"/>
    <property type="match status" value="1"/>
</dbReference>
<dbReference type="EMBL" id="JAHESF010000013">
    <property type="protein sequence ID" value="MBT1698211.1"/>
    <property type="molecule type" value="Genomic_DNA"/>
</dbReference>
<gene>
    <name evidence="5" type="ORF">KK083_15065</name>
</gene>
<evidence type="ECO:0000259" key="4">
    <source>
        <dbReference type="Pfam" id="PF00171"/>
    </source>
</evidence>
<evidence type="ECO:0000256" key="3">
    <source>
        <dbReference type="ARBA" id="ARBA00023002"/>
    </source>
</evidence>
<dbReference type="RefSeq" id="WP_254164144.1">
    <property type="nucleotide sequence ID" value="NZ_JAHESF010000013.1"/>
</dbReference>
<dbReference type="InterPro" id="IPR016162">
    <property type="entry name" value="Ald_DH_N"/>
</dbReference>
<dbReference type="InterPro" id="IPR016163">
    <property type="entry name" value="Ald_DH_C"/>
</dbReference>
<dbReference type="GO" id="GO:0004030">
    <property type="term" value="F:aldehyde dehydrogenase [NAD(P)+] activity"/>
    <property type="evidence" value="ECO:0007669"/>
    <property type="project" value="InterPro"/>
</dbReference>
<dbReference type="FunFam" id="3.40.309.10:FF:000010">
    <property type="entry name" value="Gamma-aminobutyraldehyde dehydrogenase"/>
    <property type="match status" value="1"/>
</dbReference>
<evidence type="ECO:0000313" key="6">
    <source>
        <dbReference type="Proteomes" id="UP001319200"/>
    </source>
</evidence>
<feature type="domain" description="Aldehyde dehydrogenase" evidence="4">
    <location>
        <begin position="3"/>
        <end position="447"/>
    </location>
</feature>
<proteinExistence type="inferred from homology"/>
<dbReference type="Proteomes" id="UP001319200">
    <property type="component" value="Unassembled WGS sequence"/>
</dbReference>
<dbReference type="Pfam" id="PF00171">
    <property type="entry name" value="Aldedh"/>
    <property type="match status" value="1"/>
</dbReference>
<organism evidence="5 6">
    <name type="scientific">Chryseosolibacter histidini</name>
    <dbReference type="NCBI Taxonomy" id="2782349"/>
    <lineage>
        <taxon>Bacteria</taxon>
        <taxon>Pseudomonadati</taxon>
        <taxon>Bacteroidota</taxon>
        <taxon>Cytophagia</taxon>
        <taxon>Cytophagales</taxon>
        <taxon>Chryseotaleaceae</taxon>
        <taxon>Chryseosolibacter</taxon>
    </lineage>
</organism>
<dbReference type="GO" id="GO:0004777">
    <property type="term" value="F:succinate-semialdehyde dehydrogenase (NAD+) activity"/>
    <property type="evidence" value="ECO:0007669"/>
    <property type="project" value="TreeGrafter"/>
</dbReference>
<dbReference type="InterPro" id="IPR047110">
    <property type="entry name" value="GABD/Sad-like"/>
</dbReference>
<accession>A0AAP2GJC9</accession>
<evidence type="ECO:0000313" key="5">
    <source>
        <dbReference type="EMBL" id="MBT1698211.1"/>
    </source>
</evidence>
<dbReference type="Gene3D" id="3.40.605.10">
    <property type="entry name" value="Aldehyde Dehydrogenase, Chain A, domain 1"/>
    <property type="match status" value="1"/>
</dbReference>
<sequence>MLRSINPFDQSPVGEFEIHNAGTIDKKLAAASKAFTSWKRQDYSHRAALMKRAGELLRQRKTEYARIVSTEMGKILAESTAEIEKCANGCDYFADHAAVFLKDQTIATEASKSLVAFQPLGPVLAIMPWNFPLWQVFRFAAPALMAGNVGLLKHAANVTQCALLIEKVFGDAGFPEGTFQSLLIESKDVAGIIARDEIMAVALTGSEYAGTQVAAAAGKNLKKTVLELGGSDPFVVLDDADLDLAAQVATQSRMQNAGQSCIAAKRFIVAEKISKEFTERFADKIKQLKQGNQLDPQTTTGPLARLDLAEQLEKQVQASVKQGARLITGGERQGCNFQPALLDNVKPGMVAFDEEMFGPVAAMITVKDEQEAIAMANASRYGLGASVWTTDLQRGERVAREIESGSVFVNSLMRSDQRLPFGGVKKSGYGRELAEQGIKEFVNTKTIYIR</sequence>
<dbReference type="InterPro" id="IPR044148">
    <property type="entry name" value="ALDH_GabD1-like"/>
</dbReference>
<dbReference type="CDD" id="cd07100">
    <property type="entry name" value="ALDH_SSADH1_GabD1"/>
    <property type="match status" value="1"/>
</dbReference>
<comment type="similarity">
    <text evidence="1">Belongs to the aldehyde dehydrogenase family.</text>
</comment>
<dbReference type="SUPFAM" id="SSF53720">
    <property type="entry name" value="ALDH-like"/>
    <property type="match status" value="1"/>
</dbReference>